<dbReference type="InParanoid" id="L2GUE9"/>
<gene>
    <name evidence="1" type="ORF">VCUG_01601</name>
</gene>
<evidence type="ECO:0000313" key="2">
    <source>
        <dbReference type="Proteomes" id="UP000011081"/>
    </source>
</evidence>
<organism evidence="1 2">
    <name type="scientific">Vavraia culicis (isolate floridensis)</name>
    <name type="common">Microsporidian parasite</name>
    <dbReference type="NCBI Taxonomy" id="948595"/>
    <lineage>
        <taxon>Eukaryota</taxon>
        <taxon>Fungi</taxon>
        <taxon>Fungi incertae sedis</taxon>
        <taxon>Microsporidia</taxon>
        <taxon>Pleistophoridae</taxon>
        <taxon>Vavraia</taxon>
    </lineage>
</organism>
<dbReference type="GeneID" id="19879477"/>
<evidence type="ECO:0000313" key="1">
    <source>
        <dbReference type="EMBL" id="ELA46903.1"/>
    </source>
</evidence>
<protein>
    <submittedName>
        <fullName evidence="1">Uncharacterized protein</fullName>
    </submittedName>
</protein>
<dbReference type="VEuPathDB" id="MicrosporidiaDB:VCUG_01601"/>
<dbReference type="RefSeq" id="XP_008074619.1">
    <property type="nucleotide sequence ID" value="XM_008076428.1"/>
</dbReference>
<dbReference type="Proteomes" id="UP000011081">
    <property type="component" value="Unassembled WGS sequence"/>
</dbReference>
<dbReference type="HOGENOM" id="CLU_1897780_0_0_1"/>
<dbReference type="EMBL" id="GL877429">
    <property type="protein sequence ID" value="ELA46903.1"/>
    <property type="molecule type" value="Genomic_DNA"/>
</dbReference>
<name>L2GUE9_VAVCU</name>
<proteinExistence type="predicted"/>
<reference evidence="2" key="1">
    <citation type="submission" date="2011-03" db="EMBL/GenBank/DDBJ databases">
        <title>The genome sequence of Vavraia culicis strain floridensis.</title>
        <authorList>
            <consortium name="The Broad Institute Genome Sequencing Platform"/>
            <person name="Cuomo C."/>
            <person name="Becnel J."/>
            <person name="Sanscrainte N."/>
            <person name="Young S.K."/>
            <person name="Zeng Q."/>
            <person name="Gargeya S."/>
            <person name="Fitzgerald M."/>
            <person name="Haas B."/>
            <person name="Abouelleil A."/>
            <person name="Alvarado L."/>
            <person name="Arachchi H.M."/>
            <person name="Berlin A."/>
            <person name="Chapman S.B."/>
            <person name="Gearin G."/>
            <person name="Goldberg J."/>
            <person name="Griggs A."/>
            <person name="Gujja S."/>
            <person name="Hansen M."/>
            <person name="Heiman D."/>
            <person name="Howarth C."/>
            <person name="Larimer J."/>
            <person name="Lui A."/>
            <person name="MacDonald P.J.P."/>
            <person name="McCowen C."/>
            <person name="Montmayeur A."/>
            <person name="Murphy C."/>
            <person name="Neiman D."/>
            <person name="Pearson M."/>
            <person name="Priest M."/>
            <person name="Roberts A."/>
            <person name="Saif S."/>
            <person name="Shea T."/>
            <person name="Sisk P."/>
            <person name="Stolte C."/>
            <person name="Sykes S."/>
            <person name="Wortman J."/>
            <person name="Nusbaum C."/>
            <person name="Birren B."/>
        </authorList>
    </citation>
    <scope>NUCLEOTIDE SEQUENCE [LARGE SCALE GENOMIC DNA]</scope>
    <source>
        <strain evidence="2">floridensis</strain>
    </source>
</reference>
<dbReference type="AlphaFoldDB" id="L2GUE9"/>
<sequence>MRSNLFSILNHTFWQIILSTKNACVQLLSLISVPNILQLTFPAPYPTAPSIYLPTTLSNSSFNLPSHHLIQQLLQFTFPPPYPTDPSIYFPPFLHLRLIYQQFILSIKQKKCAFHCQKKIRALNNHRCTNNTSH</sequence>
<keyword evidence="2" id="KW-1185">Reference proteome</keyword>
<accession>L2GUE9</accession>